<proteinExistence type="predicted"/>
<evidence type="ECO:0000313" key="3">
    <source>
        <dbReference type="Proteomes" id="UP000182508"/>
    </source>
</evidence>
<evidence type="ECO:0000313" key="2">
    <source>
        <dbReference type="EMBL" id="SDB09086.1"/>
    </source>
</evidence>
<keyword evidence="3" id="KW-1185">Reference proteome</keyword>
<keyword evidence="1" id="KW-0472">Membrane</keyword>
<dbReference type="AlphaFoldDB" id="A0A1G6AL21"/>
<protein>
    <submittedName>
        <fullName evidence="2">Uncharacterized protein</fullName>
    </submittedName>
</protein>
<gene>
    <name evidence="2" type="ORF">SAMN02910293_00456</name>
</gene>
<dbReference type="RefSeq" id="WP_074485240.1">
    <property type="nucleotide sequence ID" value="NZ_FMXP01000005.1"/>
</dbReference>
<sequence>MDIIRYILVPAIVSLSVSIWFGRKLIAKTVEIMKKMDSDTQGFNQEMKEMVLDEIRRLKGHKTNGR</sequence>
<feature type="transmembrane region" description="Helical" evidence="1">
    <location>
        <begin position="6"/>
        <end position="26"/>
    </location>
</feature>
<evidence type="ECO:0000256" key="1">
    <source>
        <dbReference type="SAM" id="Phobius"/>
    </source>
</evidence>
<keyword evidence="1" id="KW-0812">Transmembrane</keyword>
<name>A0A1G6AL21_9STRE</name>
<dbReference type="EMBL" id="FMXP01000005">
    <property type="protein sequence ID" value="SDB09086.1"/>
    <property type="molecule type" value="Genomic_DNA"/>
</dbReference>
<accession>A0A1G6AL21</accession>
<reference evidence="2 3" key="1">
    <citation type="submission" date="2016-10" db="EMBL/GenBank/DDBJ databases">
        <authorList>
            <person name="de Groot N.N."/>
        </authorList>
    </citation>
    <scope>NUCLEOTIDE SEQUENCE [LARGE SCALE GENOMIC DNA]</scope>
    <source>
        <strain evidence="2 3">A-4</strain>
    </source>
</reference>
<keyword evidence="1" id="KW-1133">Transmembrane helix</keyword>
<dbReference type="Proteomes" id="UP000182508">
    <property type="component" value="Unassembled WGS sequence"/>
</dbReference>
<organism evidence="2 3">
    <name type="scientific">Streptococcus henryi</name>
    <dbReference type="NCBI Taxonomy" id="439219"/>
    <lineage>
        <taxon>Bacteria</taxon>
        <taxon>Bacillati</taxon>
        <taxon>Bacillota</taxon>
        <taxon>Bacilli</taxon>
        <taxon>Lactobacillales</taxon>
        <taxon>Streptococcaceae</taxon>
        <taxon>Streptococcus</taxon>
    </lineage>
</organism>
<dbReference type="STRING" id="439219.SAMN02910293_00456"/>